<feature type="compositionally biased region" description="Basic and acidic residues" evidence="1">
    <location>
        <begin position="7"/>
        <end position="24"/>
    </location>
</feature>
<evidence type="ECO:0000256" key="1">
    <source>
        <dbReference type="SAM" id="MobiDB-lite"/>
    </source>
</evidence>
<name>A0A9Q3FEC3_9BASI</name>
<keyword evidence="3" id="KW-1185">Reference proteome</keyword>
<gene>
    <name evidence="2" type="ORF">O181_078456</name>
</gene>
<evidence type="ECO:0000313" key="3">
    <source>
        <dbReference type="Proteomes" id="UP000765509"/>
    </source>
</evidence>
<dbReference type="AlphaFoldDB" id="A0A9Q3FEC3"/>
<sequence length="165" mass="18847">MSPNHSEANDEPRKDKFMVHEEGTHSNSESTHPQMPLSLSMLEQSKVRQQRNQAFKAHNRGKCASQKEQQRWLKAELPENFHGMRSAVHTHCLFLLKVRVKTFSPLQEAPSTEEREIVIEVAVHLRYVPKDVYNQPSTVTGALMEARVAWHTGIKNSLGGLQKNK</sequence>
<dbReference type="EMBL" id="AVOT02043319">
    <property type="protein sequence ID" value="MBW0538741.1"/>
    <property type="molecule type" value="Genomic_DNA"/>
</dbReference>
<comment type="caution">
    <text evidence="2">The sequence shown here is derived from an EMBL/GenBank/DDBJ whole genome shotgun (WGS) entry which is preliminary data.</text>
</comment>
<dbReference type="Proteomes" id="UP000765509">
    <property type="component" value="Unassembled WGS sequence"/>
</dbReference>
<protein>
    <submittedName>
        <fullName evidence="2">Uncharacterized protein</fullName>
    </submittedName>
</protein>
<proteinExistence type="predicted"/>
<accession>A0A9Q3FEC3</accession>
<evidence type="ECO:0000313" key="2">
    <source>
        <dbReference type="EMBL" id="MBW0538741.1"/>
    </source>
</evidence>
<reference evidence="2" key="1">
    <citation type="submission" date="2021-03" db="EMBL/GenBank/DDBJ databases">
        <title>Draft genome sequence of rust myrtle Austropuccinia psidii MF-1, a brazilian biotype.</title>
        <authorList>
            <person name="Quecine M.C."/>
            <person name="Pachon D.M.R."/>
            <person name="Bonatelli M.L."/>
            <person name="Correr F.H."/>
            <person name="Franceschini L.M."/>
            <person name="Leite T.F."/>
            <person name="Margarido G.R.A."/>
            <person name="Almeida C.A."/>
            <person name="Ferrarezi J.A."/>
            <person name="Labate C.A."/>
        </authorList>
    </citation>
    <scope>NUCLEOTIDE SEQUENCE</scope>
    <source>
        <strain evidence="2">MF-1</strain>
    </source>
</reference>
<feature type="region of interest" description="Disordered" evidence="1">
    <location>
        <begin position="1"/>
        <end position="35"/>
    </location>
</feature>
<organism evidence="2 3">
    <name type="scientific">Austropuccinia psidii MF-1</name>
    <dbReference type="NCBI Taxonomy" id="1389203"/>
    <lineage>
        <taxon>Eukaryota</taxon>
        <taxon>Fungi</taxon>
        <taxon>Dikarya</taxon>
        <taxon>Basidiomycota</taxon>
        <taxon>Pucciniomycotina</taxon>
        <taxon>Pucciniomycetes</taxon>
        <taxon>Pucciniales</taxon>
        <taxon>Sphaerophragmiaceae</taxon>
        <taxon>Austropuccinia</taxon>
    </lineage>
</organism>